<evidence type="ECO:0000313" key="5">
    <source>
        <dbReference type="Proteomes" id="UP000295794"/>
    </source>
</evidence>
<evidence type="ECO:0000313" key="4">
    <source>
        <dbReference type="Proteomes" id="UP000255108"/>
    </source>
</evidence>
<sequence>MKKLLLVLVSAYLAVSSPAAMADQDASSIYPEKKAFDDYVFGQPLRLDLSQIKPAETTKSSAHAENTTFAPAAPLSQVRVIAVGSNNIGWENIPVGAQATVQDHGGAFLAVAVLEMGYGGNPIARMNGGVVPSASIFRRDTLCFVNGSAAIPCPPGNTVAGFIVYWDVSGNQNGFFQHTNTSLNSPWNTLSAQISIR</sequence>
<dbReference type="Proteomes" id="UP000295794">
    <property type="component" value="Unassembled WGS sequence"/>
</dbReference>
<keyword evidence="5" id="KW-1185">Reference proteome</keyword>
<dbReference type="Gene3D" id="2.60.40.2870">
    <property type="match status" value="1"/>
</dbReference>
<dbReference type="EMBL" id="SMBT01000009">
    <property type="protein sequence ID" value="TCU84617.1"/>
    <property type="molecule type" value="Genomic_DNA"/>
</dbReference>
<dbReference type="Proteomes" id="UP000255108">
    <property type="component" value="Unassembled WGS sequence"/>
</dbReference>
<reference evidence="2 4" key="1">
    <citation type="submission" date="2018-06" db="EMBL/GenBank/DDBJ databases">
        <authorList>
            <consortium name="Pathogen Informatics"/>
            <person name="Doyle S."/>
        </authorList>
    </citation>
    <scope>NUCLEOTIDE SEQUENCE [LARGE SCALE GENOMIC DNA]</scope>
    <source>
        <strain evidence="2 4">NCTC11159</strain>
    </source>
</reference>
<evidence type="ECO:0000256" key="1">
    <source>
        <dbReference type="SAM" id="SignalP"/>
    </source>
</evidence>
<evidence type="ECO:0000313" key="2">
    <source>
        <dbReference type="EMBL" id="STQ90083.1"/>
    </source>
</evidence>
<reference evidence="3 5" key="2">
    <citation type="submission" date="2019-03" db="EMBL/GenBank/DDBJ databases">
        <title>Genomic Encyclopedia of Type Strains, Phase IV (KMG-IV): sequencing the most valuable type-strain genomes for metagenomic binning, comparative biology and taxonomic classification.</title>
        <authorList>
            <person name="Goeker M."/>
        </authorList>
    </citation>
    <scope>NUCLEOTIDE SEQUENCE [LARGE SCALE GENOMIC DNA]</scope>
    <source>
        <strain evidence="3 5">DSM 3764</strain>
    </source>
</reference>
<dbReference type="Pfam" id="PF16219">
    <property type="entry name" value="DUF4879"/>
    <property type="match status" value="1"/>
</dbReference>
<feature type="signal peptide" evidence="1">
    <location>
        <begin position="1"/>
        <end position="22"/>
    </location>
</feature>
<dbReference type="RefSeq" id="WP_165928727.1">
    <property type="nucleotide sequence ID" value="NZ_CAWOLO010000009.1"/>
</dbReference>
<name>A0A377Q577_9NEIS</name>
<dbReference type="InterPro" id="IPR032624">
    <property type="entry name" value="DUF4879"/>
</dbReference>
<feature type="chain" id="PRO_5016564998" evidence="1">
    <location>
        <begin position="23"/>
        <end position="197"/>
    </location>
</feature>
<accession>A0A377Q577</accession>
<keyword evidence="1" id="KW-0732">Signal</keyword>
<dbReference type="AlphaFoldDB" id="A0A377Q577"/>
<gene>
    <name evidence="3" type="ORF">EV682_109142</name>
    <name evidence="2" type="ORF">NCTC11159_01141</name>
</gene>
<evidence type="ECO:0000313" key="3">
    <source>
        <dbReference type="EMBL" id="TCU84617.1"/>
    </source>
</evidence>
<organism evidence="2 4">
    <name type="scientific">Iodobacter fluviatilis</name>
    <dbReference type="NCBI Taxonomy" id="537"/>
    <lineage>
        <taxon>Bacteria</taxon>
        <taxon>Pseudomonadati</taxon>
        <taxon>Pseudomonadota</taxon>
        <taxon>Betaproteobacteria</taxon>
        <taxon>Neisseriales</taxon>
        <taxon>Chitinibacteraceae</taxon>
        <taxon>Iodobacter</taxon>
    </lineage>
</organism>
<protein>
    <submittedName>
        <fullName evidence="3">Uncharacterized protein DUF4879</fullName>
    </submittedName>
</protein>
<proteinExistence type="predicted"/>
<dbReference type="EMBL" id="UGHR01000001">
    <property type="protein sequence ID" value="STQ90083.1"/>
    <property type="molecule type" value="Genomic_DNA"/>
</dbReference>